<evidence type="ECO:0000256" key="12">
    <source>
        <dbReference type="ARBA" id="ARBA00048165"/>
    </source>
</evidence>
<evidence type="ECO:0000256" key="3">
    <source>
        <dbReference type="ARBA" id="ARBA00012810"/>
    </source>
</evidence>
<dbReference type="InterPro" id="IPR021721">
    <property type="entry name" value="Znf_CCCH-type_TRM13"/>
</dbReference>
<keyword evidence="11 15" id="KW-0862">Zinc</keyword>
<dbReference type="EMBL" id="LLZZ01000030">
    <property type="protein sequence ID" value="KTB11714.1"/>
    <property type="molecule type" value="Genomic_DNA"/>
</dbReference>
<evidence type="ECO:0000256" key="8">
    <source>
        <dbReference type="ARBA" id="ARBA00022694"/>
    </source>
</evidence>
<evidence type="ECO:0000256" key="4">
    <source>
        <dbReference type="ARBA" id="ARBA00015883"/>
    </source>
</evidence>
<dbReference type="AlphaFoldDB" id="A0A0W0DK50"/>
<comment type="similarity">
    <text evidence="2 15">Belongs to the methyltransferase TRM13 family.</text>
</comment>
<dbReference type="Pfam" id="PF05253">
    <property type="entry name" value="zf-U11-48K"/>
    <property type="match status" value="1"/>
</dbReference>
<comment type="catalytic activity">
    <reaction evidence="12 15">
        <text>cytidine(4) in tRNA(Pro) + S-adenosyl-L-methionine = 2'-O-methylcytidine(4) in tRNA(Pro) + S-adenosyl-L-homocysteine + H(+)</text>
        <dbReference type="Rhea" id="RHEA:32767"/>
        <dbReference type="Rhea" id="RHEA-COMP:10397"/>
        <dbReference type="Rhea" id="RHEA-COMP:10398"/>
        <dbReference type="ChEBI" id="CHEBI:15378"/>
        <dbReference type="ChEBI" id="CHEBI:57856"/>
        <dbReference type="ChEBI" id="CHEBI:59789"/>
        <dbReference type="ChEBI" id="CHEBI:74495"/>
        <dbReference type="ChEBI" id="CHEBI:82748"/>
        <dbReference type="EC" id="2.1.1.225"/>
    </reaction>
</comment>
<keyword evidence="7 15" id="KW-0949">S-adenosyl-L-methionine</keyword>
<dbReference type="GO" id="GO:0106050">
    <property type="term" value="F:tRNA 2'-O-methyltransferase activity"/>
    <property type="evidence" value="ECO:0007669"/>
    <property type="project" value="UniProtKB-UniRule"/>
</dbReference>
<keyword evidence="8 15" id="KW-0819">tRNA processing</keyword>
<evidence type="ECO:0000256" key="5">
    <source>
        <dbReference type="ARBA" id="ARBA00022603"/>
    </source>
</evidence>
<dbReference type="EMBL" id="LLZZ01000023">
    <property type="protein sequence ID" value="KTB12196.1"/>
    <property type="molecule type" value="Genomic_DNA"/>
</dbReference>
<evidence type="ECO:0000256" key="15">
    <source>
        <dbReference type="RuleBase" id="RU367103"/>
    </source>
</evidence>
<evidence type="ECO:0000256" key="9">
    <source>
        <dbReference type="ARBA" id="ARBA00022723"/>
    </source>
</evidence>
<evidence type="ECO:0000256" key="13">
    <source>
        <dbReference type="ARBA" id="ARBA00048635"/>
    </source>
</evidence>
<evidence type="ECO:0000256" key="10">
    <source>
        <dbReference type="ARBA" id="ARBA00022771"/>
    </source>
</evidence>
<evidence type="ECO:0000313" key="19">
    <source>
        <dbReference type="Proteomes" id="UP000054886"/>
    </source>
</evidence>
<dbReference type="Proteomes" id="UP000054886">
    <property type="component" value="Unassembled WGS sequence"/>
</dbReference>
<evidence type="ECO:0000256" key="7">
    <source>
        <dbReference type="ARBA" id="ARBA00022691"/>
    </source>
</evidence>
<dbReference type="VEuPathDB" id="FungiDB:GVI51_E01683"/>
<dbReference type="PROSITE" id="PS51800">
    <property type="entry name" value="ZF_CHHC_U11_48K"/>
    <property type="match status" value="1"/>
</dbReference>
<name>A0A0W0DK50_CANGB</name>
<evidence type="ECO:0000256" key="1">
    <source>
        <dbReference type="ARBA" id="ARBA00002267"/>
    </source>
</evidence>
<evidence type="ECO:0000259" key="16">
    <source>
        <dbReference type="PROSITE" id="PS51800"/>
    </source>
</evidence>
<accession>A0A0W0DK50</accession>
<dbReference type="VEuPathDB" id="FungiDB:B1J91_E01903g"/>
<dbReference type="InterPro" id="IPR039044">
    <property type="entry name" value="Trm13"/>
</dbReference>
<dbReference type="GO" id="GO:0002128">
    <property type="term" value="P:tRNA nucleoside ribose methylation"/>
    <property type="evidence" value="ECO:0007669"/>
    <property type="project" value="EnsemblFungi"/>
</dbReference>
<protein>
    <recommendedName>
        <fullName evidence="4 15">tRNA:m(4)X modification enzyme TRM13</fullName>
        <ecNumber evidence="3 15">2.1.1.225</ecNumber>
    </recommendedName>
</protein>
<comment type="function">
    <text evidence="1 15">tRNA methylase which 2'-O-methylates cytidine(4) in tRNA(Pro) and tRNA(Gly)(GCC), and adenosine(4) in tRNA(His).</text>
</comment>
<feature type="domain" description="CHHC U11-48K-type" evidence="16">
    <location>
        <begin position="50"/>
        <end position="77"/>
    </location>
</feature>
<dbReference type="Pfam" id="PF05206">
    <property type="entry name" value="TRM13"/>
    <property type="match status" value="1"/>
</dbReference>
<dbReference type="GO" id="GO:0008270">
    <property type="term" value="F:zinc ion binding"/>
    <property type="evidence" value="ECO:0007669"/>
    <property type="project" value="UniProtKB-KW"/>
</dbReference>
<evidence type="ECO:0000313" key="17">
    <source>
        <dbReference type="EMBL" id="KTB11714.1"/>
    </source>
</evidence>
<dbReference type="InterPro" id="IPR007871">
    <property type="entry name" value="Methyltransferase_TRM13"/>
</dbReference>
<dbReference type="InterPro" id="IPR022776">
    <property type="entry name" value="TRM13/UPF0224_CHHC_Znf_dom"/>
</dbReference>
<dbReference type="VEuPathDB" id="FungiDB:CAGL0E01903g"/>
<dbReference type="VEuPathDB" id="FungiDB:GWK60_E01683"/>
<evidence type="ECO:0000313" key="18">
    <source>
        <dbReference type="EMBL" id="KTB12196.1"/>
    </source>
</evidence>
<comment type="catalytic activity">
    <reaction evidence="13 15">
        <text>cytidine(4) in tRNA(Gly)(GCC) + S-adenosyl-L-methionine = 2'-O-methylcytidine(4) in tRNA(Gly)(GCC) + S-adenosyl-L-homocysteine + H(+)</text>
        <dbReference type="Rhea" id="RHEA:43192"/>
        <dbReference type="Rhea" id="RHEA-COMP:10399"/>
        <dbReference type="Rhea" id="RHEA-COMP:10400"/>
        <dbReference type="ChEBI" id="CHEBI:15378"/>
        <dbReference type="ChEBI" id="CHEBI:57856"/>
        <dbReference type="ChEBI" id="CHEBI:59789"/>
        <dbReference type="ChEBI" id="CHEBI:74495"/>
        <dbReference type="ChEBI" id="CHEBI:82748"/>
        <dbReference type="EC" id="2.1.1.225"/>
    </reaction>
</comment>
<proteinExistence type="inferred from homology"/>
<comment type="caution">
    <text evidence="18">The sequence shown here is derived from an EMBL/GenBank/DDBJ whole genome shotgun (WGS) entry which is preliminary data.</text>
</comment>
<sequence>MATDNTILRCEYIIPQKKRRCGMSRAANTNYCVEHSQGNAEVNDDKERVRVPCPLDPSHTVWKHNLKKHVRICNKAKITQATAAQPYFVKDLNRGPAELVENELNNANLIESVQLLLEALNEYEEPQEQIKKNEFMESNRLIELSNTIKKHAKQQSSLIQNLFDVELIPSGKIMEFGCGRAEFSRYINQTIINNDPYQLQDDLPKYVLIDRGSNRMKFDKKFQDDLMALSKNPEKVKQRIAIDRLKLDIKDLKLSTVIEEHDGCLAISKHLCGVATDLTLRCLQNCIEETNGKFKLQGICIAMCCRHVCNARDYINPDYIKSFLESKHSQINYKTFFGHLSKMCSWATSGRRPGMNDDDIVQIEGDNQEQLSISLLQREKIGLFARYLIDNGRLEWVKQNLMNNKMKNAKIIKYIEPDVSRENNALLVY</sequence>
<dbReference type="PANTHER" id="PTHR12998:SF0">
    <property type="entry name" value="TRNA:M(4)X MODIFICATION ENZYME TRM13 HOMOLOG"/>
    <property type="match status" value="1"/>
</dbReference>
<keyword evidence="5 15" id="KW-0489">Methyltransferase</keyword>
<dbReference type="PANTHER" id="PTHR12998">
    <property type="entry name" value="TRNA:M(4)X MODIFICATION ENZYME TRM13 HOMOLOG"/>
    <property type="match status" value="1"/>
</dbReference>
<evidence type="ECO:0000256" key="11">
    <source>
        <dbReference type="ARBA" id="ARBA00022833"/>
    </source>
</evidence>
<evidence type="ECO:0000256" key="6">
    <source>
        <dbReference type="ARBA" id="ARBA00022679"/>
    </source>
</evidence>
<dbReference type="Pfam" id="PF11722">
    <property type="entry name" value="zf-TRM13_CCCH"/>
    <property type="match status" value="1"/>
</dbReference>
<gene>
    <name evidence="18" type="ORF">AO440_005878</name>
    <name evidence="17" type="ORF">AO440_005910</name>
</gene>
<keyword evidence="6 15" id="KW-0808">Transferase</keyword>
<keyword evidence="10 15" id="KW-0863">Zinc-finger</keyword>
<evidence type="ECO:0000256" key="2">
    <source>
        <dbReference type="ARBA" id="ARBA00005265"/>
    </source>
</evidence>
<reference evidence="18 19" key="1">
    <citation type="submission" date="2015-10" db="EMBL/GenBank/DDBJ databases">
        <title>Draft genomes sequences of Candida glabrata isolates 1A, 1B, 2A, 2B, 3A and 3B.</title>
        <authorList>
            <person name="Haavelsrud O.E."/>
            <person name="Gaustad P."/>
        </authorList>
    </citation>
    <scope>NUCLEOTIDE SEQUENCE [LARGE SCALE GENOMIC DNA]</scope>
    <source>
        <strain evidence="18">910700640</strain>
    </source>
</reference>
<keyword evidence="9 15" id="KW-0479">Metal-binding</keyword>
<organism evidence="18 19">
    <name type="scientific">Candida glabrata</name>
    <name type="common">Yeast</name>
    <name type="synonym">Torulopsis glabrata</name>
    <dbReference type="NCBI Taxonomy" id="5478"/>
    <lineage>
        <taxon>Eukaryota</taxon>
        <taxon>Fungi</taxon>
        <taxon>Dikarya</taxon>
        <taxon>Ascomycota</taxon>
        <taxon>Saccharomycotina</taxon>
        <taxon>Saccharomycetes</taxon>
        <taxon>Saccharomycetales</taxon>
        <taxon>Saccharomycetaceae</taxon>
        <taxon>Nakaseomyces</taxon>
    </lineage>
</organism>
<evidence type="ECO:0000256" key="14">
    <source>
        <dbReference type="ARBA" id="ARBA00049393"/>
    </source>
</evidence>
<comment type="catalytic activity">
    <reaction evidence="14 15">
        <text>adenosine(4) in tRNA(His) + S-adenosyl-L-methionine = 2'-O-methyladenosine(4) in tRNA(His) + S-adenosyl-L-homocysteine + H(+)</text>
        <dbReference type="Rhea" id="RHEA:43196"/>
        <dbReference type="Rhea" id="RHEA-COMP:10401"/>
        <dbReference type="Rhea" id="RHEA-COMP:10402"/>
        <dbReference type="ChEBI" id="CHEBI:15378"/>
        <dbReference type="ChEBI" id="CHEBI:57856"/>
        <dbReference type="ChEBI" id="CHEBI:59789"/>
        <dbReference type="ChEBI" id="CHEBI:74411"/>
        <dbReference type="ChEBI" id="CHEBI:74477"/>
        <dbReference type="EC" id="2.1.1.225"/>
    </reaction>
</comment>
<dbReference type="EC" id="2.1.1.225" evidence="3 15"/>